<evidence type="ECO:0000313" key="2">
    <source>
        <dbReference type="EMBL" id="KAK2194140.1"/>
    </source>
</evidence>
<proteinExistence type="predicted"/>
<feature type="region of interest" description="Disordered" evidence="1">
    <location>
        <begin position="274"/>
        <end position="303"/>
    </location>
</feature>
<gene>
    <name evidence="2" type="ORF">NP493_2g13055</name>
</gene>
<protein>
    <submittedName>
        <fullName evidence="2">Uncharacterized protein</fullName>
    </submittedName>
</protein>
<dbReference type="InterPro" id="IPR035915">
    <property type="entry name" value="Plakin_repeat_sf"/>
</dbReference>
<dbReference type="Pfam" id="PF00681">
    <property type="entry name" value="Plectin"/>
    <property type="match status" value="1"/>
</dbReference>
<feature type="region of interest" description="Disordered" evidence="1">
    <location>
        <begin position="355"/>
        <end position="381"/>
    </location>
</feature>
<organism evidence="2 3">
    <name type="scientific">Ridgeia piscesae</name>
    <name type="common">Tubeworm</name>
    <dbReference type="NCBI Taxonomy" id="27915"/>
    <lineage>
        <taxon>Eukaryota</taxon>
        <taxon>Metazoa</taxon>
        <taxon>Spiralia</taxon>
        <taxon>Lophotrochozoa</taxon>
        <taxon>Annelida</taxon>
        <taxon>Polychaeta</taxon>
        <taxon>Sedentaria</taxon>
        <taxon>Canalipalpata</taxon>
        <taxon>Sabellida</taxon>
        <taxon>Siboglinidae</taxon>
        <taxon>Ridgeia</taxon>
    </lineage>
</organism>
<evidence type="ECO:0000313" key="3">
    <source>
        <dbReference type="Proteomes" id="UP001209878"/>
    </source>
</evidence>
<name>A0AAD9ULX9_RIDPI</name>
<reference evidence="2" key="1">
    <citation type="journal article" date="2023" name="Mol. Biol. Evol.">
        <title>Third-Generation Sequencing Reveals the Adaptive Role of the Epigenome in Three Deep-Sea Polychaetes.</title>
        <authorList>
            <person name="Perez M."/>
            <person name="Aroh O."/>
            <person name="Sun Y."/>
            <person name="Lan Y."/>
            <person name="Juniper S.K."/>
            <person name="Young C.R."/>
            <person name="Angers B."/>
            <person name="Qian P.Y."/>
        </authorList>
    </citation>
    <scope>NUCLEOTIDE SEQUENCE</scope>
    <source>
        <strain evidence="2">R07B-5</strain>
    </source>
</reference>
<dbReference type="InterPro" id="IPR001101">
    <property type="entry name" value="Plectin_repeat"/>
</dbReference>
<accession>A0AAD9ULX9</accession>
<dbReference type="EMBL" id="JAODUO010000002">
    <property type="protein sequence ID" value="KAK2194140.1"/>
    <property type="molecule type" value="Genomic_DNA"/>
</dbReference>
<feature type="compositionally biased region" description="Basic and acidic residues" evidence="1">
    <location>
        <begin position="355"/>
        <end position="365"/>
    </location>
</feature>
<dbReference type="Proteomes" id="UP001209878">
    <property type="component" value="Unassembled WGS sequence"/>
</dbReference>
<feature type="compositionally biased region" description="Basic and acidic residues" evidence="1">
    <location>
        <begin position="1262"/>
        <end position="1273"/>
    </location>
</feature>
<dbReference type="SMART" id="SM00250">
    <property type="entry name" value="PLEC"/>
    <property type="match status" value="16"/>
</dbReference>
<keyword evidence="3" id="KW-1185">Reference proteome</keyword>
<feature type="compositionally biased region" description="Polar residues" evidence="1">
    <location>
        <begin position="449"/>
        <end position="460"/>
    </location>
</feature>
<feature type="compositionally biased region" description="Low complexity" evidence="1">
    <location>
        <begin position="366"/>
        <end position="377"/>
    </location>
</feature>
<feature type="region of interest" description="Disordered" evidence="1">
    <location>
        <begin position="436"/>
        <end position="472"/>
    </location>
</feature>
<feature type="region of interest" description="Disordered" evidence="1">
    <location>
        <begin position="1260"/>
        <end position="1289"/>
    </location>
</feature>
<dbReference type="SUPFAM" id="SSF75399">
    <property type="entry name" value="Plakin repeat"/>
    <property type="match status" value="8"/>
</dbReference>
<dbReference type="GO" id="GO:0005856">
    <property type="term" value="C:cytoskeleton"/>
    <property type="evidence" value="ECO:0007669"/>
    <property type="project" value="InterPro"/>
</dbReference>
<dbReference type="Gene3D" id="3.90.1290.10">
    <property type="entry name" value="Plakin repeat"/>
    <property type="match status" value="6"/>
</dbReference>
<evidence type="ECO:0000256" key="1">
    <source>
        <dbReference type="SAM" id="MobiDB-lite"/>
    </source>
</evidence>
<feature type="region of interest" description="Disordered" evidence="1">
    <location>
        <begin position="555"/>
        <end position="584"/>
    </location>
</feature>
<feature type="compositionally biased region" description="Basic and acidic residues" evidence="1">
    <location>
        <begin position="277"/>
        <end position="292"/>
    </location>
</feature>
<sequence>MKTDERISIDEAIFRGLVNVERVEDSAKRDALVEAAAKVYSLKLVTDPCTNQKYNPTEAERRGLINKIQGVYMDPVSGKKMSIREAIAQGFIEAEELEEPDYDDLPEDVTTYATLQTVGGSEVTHISLVIDVATGEEISVMEAVRRGIIDPVAGVYTVPNTGETLVLSQALERGFVRTNHDPGHTVQMTRTVNVKGVVDPQSGRRMSPSEAARVGILDMQQQRLLVDRTTGQTISLKEAENRGLLVFESGTAPMLVPSKGVEFTVETETTYVTSADTLDRTSRERSPQKPRDTTNGVAVPEPEGPVKFTEALKMGLVDSENSLFFCSSTKTQMPVAEAVRSGILIADIPIQFETKQRDTSTRSRETSVSSTTPRPVTQPMDDSRDIITREHVERTRMSPAGDAGASGRVVVTKTTTVDRVTLKPDGTIIRNERSERRMDEEETYDESHVTATHRSVTSSEPPAVVVQNGSSVTTEDTRLGAYMTQPGFVITTEGHVLNVTTGARMSIEQALVSGLIEMPRDQVDCTAHDRTISDMSALASSTEDVTPRFEQVPVSRLPVGETDTQTQRLAQPPPQPSPNNLPRSECVVSYSMSETSDESELVHLRIEEKGDEITNSKREEERPSVHPVLNGATVQVLPAEVTTRDASLTRDIGMTLIEALDDGVYDAVAATFVDQVTGQRMRLAEAIKKGLVNTDNTRVIVSTLGTSVSLTEAMEMGVVDARLGQVYDPHTGRKVMIDAAIEKGIISEAETVSSLEELYKQGKYDPTSGLVTDPCTGTKVELMTAIEQGLVDRTSVRIHEPISGESLTITEAFQRGIMDPDTGNVIDSRSGTSVSFQAAVQKCLFVGEQPPRTHVSIEGVKFDAQTSDVIDPKSGEPVGFMQALREKIVDPDKFCVLNTATSENLPVLQALKQHLLDPVTGEFVDSTSGQRISFKDALQLGLVTKRSEKAALTQAIEAGLMTAGTRILDPTTKEYVTVLDAIKSGVFNPETGVIRDNRRDVPLEEAVEEQKIVTCPGRVSLCDALQSGIYDEDSGMFIGQGTNKRLTLEECITQSVINADLPELVDSATGRTMTVREAIDKGIVDPERGEVIDTKSGASLSFLEAVAQNIVIEEGPQKQGQSSSVKTISLVEAIKKGIYKPRSNTVIHPVTGQTMTIARALDSGLINLDTAVVQDSSSGQQVPLQVLIEMNLVDLHQGTLRDSDGADVPLEDAIRTGLILDGRPSGGPYSLIHLLDKGLYNSRTGEFLDPCTDEVITMEGDSVSRHPQPDIRCHQRPGKQRGPQSSRVN</sequence>
<comment type="caution">
    <text evidence="2">The sequence shown here is derived from an EMBL/GenBank/DDBJ whole genome shotgun (WGS) entry which is preliminary data.</text>
</comment>